<keyword evidence="2" id="KW-0732">Signal</keyword>
<sequence>MKPISASASVVLLVTVSISVADTAPPNVLFILSEDQNSYDYSFVYPPGVGKAAIDANSSIHQVAINPSVVRLVDEGLAYANNYANPSGIPPLQKAPAPQGSVERSSGTTLERRRLA</sequence>
<name>A0A934VFH6_9BACT</name>
<protein>
    <submittedName>
        <fullName evidence="3">Uncharacterized protein</fullName>
    </submittedName>
</protein>
<feature type="chain" id="PRO_5037602251" evidence="2">
    <location>
        <begin position="22"/>
        <end position="116"/>
    </location>
</feature>
<evidence type="ECO:0000256" key="1">
    <source>
        <dbReference type="SAM" id="MobiDB-lite"/>
    </source>
</evidence>
<comment type="caution">
    <text evidence="3">The sequence shown here is derived from an EMBL/GenBank/DDBJ whole genome shotgun (WGS) entry which is preliminary data.</text>
</comment>
<dbReference type="RefSeq" id="WP_200277678.1">
    <property type="nucleotide sequence ID" value="NZ_JAENII010000003.1"/>
</dbReference>
<reference evidence="3" key="1">
    <citation type="submission" date="2021-01" db="EMBL/GenBank/DDBJ databases">
        <title>Modified the classification status of verrucomicrobia.</title>
        <authorList>
            <person name="Feng X."/>
        </authorList>
    </citation>
    <scope>NUCLEOTIDE SEQUENCE</scope>
    <source>
        <strain evidence="3">KCTC 22201</strain>
    </source>
</reference>
<feature type="signal peptide" evidence="2">
    <location>
        <begin position="1"/>
        <end position="21"/>
    </location>
</feature>
<keyword evidence="4" id="KW-1185">Reference proteome</keyword>
<evidence type="ECO:0000313" key="4">
    <source>
        <dbReference type="Proteomes" id="UP000658278"/>
    </source>
</evidence>
<feature type="region of interest" description="Disordered" evidence="1">
    <location>
        <begin position="87"/>
        <end position="116"/>
    </location>
</feature>
<dbReference type="EMBL" id="JAENII010000003">
    <property type="protein sequence ID" value="MBK1826580.1"/>
    <property type="molecule type" value="Genomic_DNA"/>
</dbReference>
<proteinExistence type="predicted"/>
<gene>
    <name evidence="3" type="ORF">JIN81_06095</name>
</gene>
<dbReference type="Proteomes" id="UP000658278">
    <property type="component" value="Unassembled WGS sequence"/>
</dbReference>
<accession>A0A934VFH6</accession>
<organism evidence="3 4">
    <name type="scientific">Haloferula rosea</name>
    <dbReference type="NCBI Taxonomy" id="490093"/>
    <lineage>
        <taxon>Bacteria</taxon>
        <taxon>Pseudomonadati</taxon>
        <taxon>Verrucomicrobiota</taxon>
        <taxon>Verrucomicrobiia</taxon>
        <taxon>Verrucomicrobiales</taxon>
        <taxon>Verrucomicrobiaceae</taxon>
        <taxon>Haloferula</taxon>
    </lineage>
</organism>
<dbReference type="AlphaFoldDB" id="A0A934VFH6"/>
<evidence type="ECO:0000256" key="2">
    <source>
        <dbReference type="SAM" id="SignalP"/>
    </source>
</evidence>
<evidence type="ECO:0000313" key="3">
    <source>
        <dbReference type="EMBL" id="MBK1826580.1"/>
    </source>
</evidence>